<accession>A0A6S6TEZ2</accession>
<feature type="transmembrane region" description="Helical" evidence="1">
    <location>
        <begin position="363"/>
        <end position="381"/>
    </location>
</feature>
<keyword evidence="1" id="KW-1133">Transmembrane helix</keyword>
<feature type="transmembrane region" description="Helical" evidence="1">
    <location>
        <begin position="469"/>
        <end position="491"/>
    </location>
</feature>
<feature type="transmembrane region" description="Helical" evidence="1">
    <location>
        <begin position="497"/>
        <end position="518"/>
    </location>
</feature>
<keyword evidence="1" id="KW-0812">Transmembrane</keyword>
<dbReference type="PANTHER" id="PTHR32063:SF16">
    <property type="entry name" value="CATION EFFLUX SYSTEM (ACRB_ACRD_ACRF FAMILY)"/>
    <property type="match status" value="1"/>
</dbReference>
<proteinExistence type="predicted"/>
<reference evidence="2" key="1">
    <citation type="submission" date="2020-01" db="EMBL/GenBank/DDBJ databases">
        <authorList>
            <person name="Meier V. D."/>
            <person name="Meier V D."/>
        </authorList>
    </citation>
    <scope>NUCLEOTIDE SEQUENCE</scope>
    <source>
        <strain evidence="2">HLG_WM_MAG_05</strain>
    </source>
</reference>
<dbReference type="PANTHER" id="PTHR32063">
    <property type="match status" value="1"/>
</dbReference>
<dbReference type="Gene3D" id="3.30.2090.10">
    <property type="entry name" value="Multidrug efflux transporter AcrB TolC docking domain, DN and DC subdomains"/>
    <property type="match status" value="1"/>
</dbReference>
<dbReference type="Gene3D" id="3.30.70.1320">
    <property type="entry name" value="Multidrug efflux transporter AcrB pore domain like"/>
    <property type="match status" value="1"/>
</dbReference>
<dbReference type="AlphaFoldDB" id="A0A6S6TEZ2"/>
<dbReference type="InterPro" id="IPR027463">
    <property type="entry name" value="AcrB_DN_DC_subdom"/>
</dbReference>
<keyword evidence="1" id="KW-0472">Membrane</keyword>
<organism evidence="2">
    <name type="scientific">uncultured Sulfurovum sp</name>
    <dbReference type="NCBI Taxonomy" id="269237"/>
    <lineage>
        <taxon>Bacteria</taxon>
        <taxon>Pseudomonadati</taxon>
        <taxon>Campylobacterota</taxon>
        <taxon>Epsilonproteobacteria</taxon>
        <taxon>Campylobacterales</taxon>
        <taxon>Sulfurovaceae</taxon>
        <taxon>Sulfurovum</taxon>
        <taxon>environmental samples</taxon>
    </lineage>
</organism>
<dbReference type="GO" id="GO:0005886">
    <property type="term" value="C:plasma membrane"/>
    <property type="evidence" value="ECO:0007669"/>
    <property type="project" value="TreeGrafter"/>
</dbReference>
<feature type="transmembrane region" description="Helical" evidence="1">
    <location>
        <begin position="12"/>
        <end position="38"/>
    </location>
</feature>
<dbReference type="Pfam" id="PF00873">
    <property type="entry name" value="ACR_tran"/>
    <property type="match status" value="1"/>
</dbReference>
<sequence>MKPYKIKNIAGHLATIFLANPLTPILAFAILLLGYFSLEMMPREEDPQIQVSGGSVMVAIPGATPKEIENVIIKPLERRIREIKGVKDVYGTAMNNSGMLNIQYYIGQDRESSNLKLYDKVMQHLDKLPKGTLPPLVKPFDIDIDIPILTVAFYKNSDKKLDNIKLYKTIREIQQDINALENVSKTTLKGVKKPQFNVAIDLQKLSAYHISLGEVAKAIRSISSNAPEIDTSTSTGQLMVFGIKNAIEDINDLKNLIIAQYMGAPIYLKSIANIEYSYDIQNFQSVLLTYQKEASEVNKLEFVEAGDQITLTVSKLKGTNAVDIAESTLDELAKNAFIFQEQGVGYIITRNYGDRANEAVNELVHHLVITIFIIAAILIPFLGWRESLVVTIAVPMILALTLFIADMSGQTINRITLFAFLLSLGLIVDDAIIVIENIHRRMHLPESEGLSFSEIIVQATDEIGPSTNVATIAIMLTMIPMAFVGGMMGQFMTPIPLNVPVALAVSLFVAYVFAPYLAKKLIKFNGKKRIVDVDKEDKD</sequence>
<protein>
    <submittedName>
        <fullName evidence="2">RND multidrug efflux transporter Acriflavin resistance protein</fullName>
    </submittedName>
</protein>
<feature type="transmembrane region" description="Helical" evidence="1">
    <location>
        <begin position="417"/>
        <end position="435"/>
    </location>
</feature>
<evidence type="ECO:0000313" key="2">
    <source>
        <dbReference type="EMBL" id="CAA6817914.1"/>
    </source>
</evidence>
<dbReference type="PRINTS" id="PR00702">
    <property type="entry name" value="ACRIFLAVINRP"/>
</dbReference>
<dbReference type="Gene3D" id="3.30.70.1430">
    <property type="entry name" value="Multidrug efflux transporter AcrB pore domain"/>
    <property type="match status" value="1"/>
</dbReference>
<dbReference type="SUPFAM" id="SSF82693">
    <property type="entry name" value="Multidrug efflux transporter AcrB pore domain, PN1, PN2, PC1 and PC2 subdomains"/>
    <property type="match status" value="1"/>
</dbReference>
<name>A0A6S6TEZ2_9BACT</name>
<dbReference type="SUPFAM" id="SSF82866">
    <property type="entry name" value="Multidrug efflux transporter AcrB transmembrane domain"/>
    <property type="match status" value="1"/>
</dbReference>
<dbReference type="InterPro" id="IPR001036">
    <property type="entry name" value="Acrflvin-R"/>
</dbReference>
<gene>
    <name evidence="2" type="ORF">HELGO_WM4822</name>
</gene>
<dbReference type="Gene3D" id="1.20.1640.10">
    <property type="entry name" value="Multidrug efflux transporter AcrB transmembrane domain"/>
    <property type="match status" value="1"/>
</dbReference>
<dbReference type="SUPFAM" id="SSF82714">
    <property type="entry name" value="Multidrug efflux transporter AcrB TolC docking domain, DN and DC subdomains"/>
    <property type="match status" value="1"/>
</dbReference>
<evidence type="ECO:0000256" key="1">
    <source>
        <dbReference type="SAM" id="Phobius"/>
    </source>
</evidence>
<dbReference type="GO" id="GO:0042910">
    <property type="term" value="F:xenobiotic transmembrane transporter activity"/>
    <property type="evidence" value="ECO:0007669"/>
    <property type="project" value="TreeGrafter"/>
</dbReference>
<feature type="transmembrane region" description="Helical" evidence="1">
    <location>
        <begin position="388"/>
        <end position="405"/>
    </location>
</feature>
<dbReference type="EMBL" id="CACVAU010000052">
    <property type="protein sequence ID" value="CAA6817914.1"/>
    <property type="molecule type" value="Genomic_DNA"/>
</dbReference>